<dbReference type="InterPro" id="IPR013324">
    <property type="entry name" value="RNA_pol_sigma_r3/r4-like"/>
</dbReference>
<dbReference type="NCBIfam" id="NF009191">
    <property type="entry name" value="PRK12539.1"/>
    <property type="match status" value="1"/>
</dbReference>
<dbReference type="NCBIfam" id="TIGR02937">
    <property type="entry name" value="sigma70-ECF"/>
    <property type="match status" value="1"/>
</dbReference>
<dbReference type="PANTHER" id="PTHR43133:SF58">
    <property type="entry name" value="ECF RNA POLYMERASE SIGMA FACTOR SIGD"/>
    <property type="match status" value="1"/>
</dbReference>
<dbReference type="RefSeq" id="WP_116655823.1">
    <property type="nucleotide sequence ID" value="NZ_JBHSWN010000001.1"/>
</dbReference>
<dbReference type="EMBL" id="JBHSWN010000001">
    <property type="protein sequence ID" value="MFC6791718.1"/>
    <property type="molecule type" value="Genomic_DNA"/>
</dbReference>
<reference evidence="9" key="1">
    <citation type="journal article" date="2019" name="Int. J. Syst. Evol. Microbiol.">
        <title>The Global Catalogue of Microorganisms (GCM) 10K type strain sequencing project: providing services to taxonomists for standard genome sequencing and annotation.</title>
        <authorList>
            <consortium name="The Broad Institute Genomics Platform"/>
            <consortium name="The Broad Institute Genome Sequencing Center for Infectious Disease"/>
            <person name="Wu L."/>
            <person name="Ma J."/>
        </authorList>
    </citation>
    <scope>NUCLEOTIDE SEQUENCE [LARGE SCALE GENOMIC DNA]</scope>
    <source>
        <strain evidence="9">CCUG 48316</strain>
    </source>
</reference>
<dbReference type="Gene3D" id="1.10.1740.10">
    <property type="match status" value="1"/>
</dbReference>
<evidence type="ECO:0000256" key="5">
    <source>
        <dbReference type="ARBA" id="ARBA00023163"/>
    </source>
</evidence>
<comment type="similarity">
    <text evidence="1">Belongs to the sigma-70 factor family. ECF subfamily.</text>
</comment>
<gene>
    <name evidence="8" type="ORF">ACFQE0_20240</name>
</gene>
<name>A0ABW2BMR3_9HYPH</name>
<keyword evidence="3" id="KW-0731">Sigma factor</keyword>
<dbReference type="InterPro" id="IPR007627">
    <property type="entry name" value="RNA_pol_sigma70_r2"/>
</dbReference>
<sequence>MIASEGELRRLMKAGLDGNAAAYRALLDRLSGHLRAYYRGKLARIGRSQSEAEDLVQDALMAIHTRRHTYDVDQPFTPWVQAIARYKLIDHLRHTRPAMASVPIEDAGDFEAQDDHVGTESAYDLDRLMARLPEKMRRAIRYVKLDGLSVAEAASRCGMSESAIKVSVHRGLKAMAAGISQGKGR</sequence>
<keyword evidence="5" id="KW-0804">Transcription</keyword>
<evidence type="ECO:0000256" key="3">
    <source>
        <dbReference type="ARBA" id="ARBA00023082"/>
    </source>
</evidence>
<dbReference type="InterPro" id="IPR013249">
    <property type="entry name" value="RNA_pol_sigma70_r4_t2"/>
</dbReference>
<comment type="caution">
    <text evidence="8">The sequence shown here is derived from an EMBL/GenBank/DDBJ whole genome shotgun (WGS) entry which is preliminary data.</text>
</comment>
<dbReference type="Gene3D" id="1.10.10.10">
    <property type="entry name" value="Winged helix-like DNA-binding domain superfamily/Winged helix DNA-binding domain"/>
    <property type="match status" value="1"/>
</dbReference>
<evidence type="ECO:0000313" key="9">
    <source>
        <dbReference type="Proteomes" id="UP001596292"/>
    </source>
</evidence>
<dbReference type="InterPro" id="IPR014284">
    <property type="entry name" value="RNA_pol_sigma-70_dom"/>
</dbReference>
<evidence type="ECO:0000256" key="1">
    <source>
        <dbReference type="ARBA" id="ARBA00010641"/>
    </source>
</evidence>
<dbReference type="Pfam" id="PF08281">
    <property type="entry name" value="Sigma70_r4_2"/>
    <property type="match status" value="1"/>
</dbReference>
<dbReference type="InterPro" id="IPR013325">
    <property type="entry name" value="RNA_pol_sigma_r2"/>
</dbReference>
<dbReference type="SUPFAM" id="SSF88946">
    <property type="entry name" value="Sigma2 domain of RNA polymerase sigma factors"/>
    <property type="match status" value="1"/>
</dbReference>
<protein>
    <submittedName>
        <fullName evidence="8">Sigma-70 family RNA polymerase sigma factor</fullName>
    </submittedName>
</protein>
<evidence type="ECO:0000256" key="2">
    <source>
        <dbReference type="ARBA" id="ARBA00023015"/>
    </source>
</evidence>
<dbReference type="Pfam" id="PF04542">
    <property type="entry name" value="Sigma70_r2"/>
    <property type="match status" value="1"/>
</dbReference>
<keyword evidence="2" id="KW-0805">Transcription regulation</keyword>
<keyword evidence="9" id="KW-1185">Reference proteome</keyword>
<accession>A0ABW2BMR3</accession>
<dbReference type="SUPFAM" id="SSF88659">
    <property type="entry name" value="Sigma3 and sigma4 domains of RNA polymerase sigma factors"/>
    <property type="match status" value="1"/>
</dbReference>
<dbReference type="CDD" id="cd06171">
    <property type="entry name" value="Sigma70_r4"/>
    <property type="match status" value="1"/>
</dbReference>
<organism evidence="8 9">
    <name type="scientific">Methylobacterium komagatae</name>
    <dbReference type="NCBI Taxonomy" id="374425"/>
    <lineage>
        <taxon>Bacteria</taxon>
        <taxon>Pseudomonadati</taxon>
        <taxon>Pseudomonadota</taxon>
        <taxon>Alphaproteobacteria</taxon>
        <taxon>Hyphomicrobiales</taxon>
        <taxon>Methylobacteriaceae</taxon>
        <taxon>Methylobacterium</taxon>
    </lineage>
</organism>
<keyword evidence="4" id="KW-0238">DNA-binding</keyword>
<dbReference type="InterPro" id="IPR036388">
    <property type="entry name" value="WH-like_DNA-bd_sf"/>
</dbReference>
<evidence type="ECO:0000313" key="8">
    <source>
        <dbReference type="EMBL" id="MFC6791718.1"/>
    </source>
</evidence>
<dbReference type="Proteomes" id="UP001596292">
    <property type="component" value="Unassembled WGS sequence"/>
</dbReference>
<dbReference type="InterPro" id="IPR039425">
    <property type="entry name" value="RNA_pol_sigma-70-like"/>
</dbReference>
<feature type="domain" description="RNA polymerase sigma-70 region 2" evidence="6">
    <location>
        <begin position="39"/>
        <end position="95"/>
    </location>
</feature>
<evidence type="ECO:0000256" key="4">
    <source>
        <dbReference type="ARBA" id="ARBA00023125"/>
    </source>
</evidence>
<dbReference type="PANTHER" id="PTHR43133">
    <property type="entry name" value="RNA POLYMERASE ECF-TYPE SIGMA FACTO"/>
    <property type="match status" value="1"/>
</dbReference>
<evidence type="ECO:0000259" key="6">
    <source>
        <dbReference type="Pfam" id="PF04542"/>
    </source>
</evidence>
<evidence type="ECO:0000259" key="7">
    <source>
        <dbReference type="Pfam" id="PF08281"/>
    </source>
</evidence>
<proteinExistence type="inferred from homology"/>
<feature type="domain" description="RNA polymerase sigma factor 70 region 4 type 2" evidence="7">
    <location>
        <begin position="125"/>
        <end position="175"/>
    </location>
</feature>